<organism evidence="2 3">
    <name type="scientific">Perkinsus chesapeaki</name>
    <name type="common">Clam parasite</name>
    <name type="synonym">Perkinsus andrewsi</name>
    <dbReference type="NCBI Taxonomy" id="330153"/>
    <lineage>
        <taxon>Eukaryota</taxon>
        <taxon>Sar</taxon>
        <taxon>Alveolata</taxon>
        <taxon>Perkinsozoa</taxon>
        <taxon>Perkinsea</taxon>
        <taxon>Perkinsida</taxon>
        <taxon>Perkinsidae</taxon>
        <taxon>Perkinsus</taxon>
    </lineage>
</organism>
<dbReference type="AlphaFoldDB" id="A0A7J6MDW1"/>
<name>A0A7J6MDW1_PERCH</name>
<accession>A0A7J6MDW1</accession>
<keyword evidence="3" id="KW-1185">Reference proteome</keyword>
<dbReference type="Proteomes" id="UP000591131">
    <property type="component" value="Unassembled WGS sequence"/>
</dbReference>
<comment type="caution">
    <text evidence="2">The sequence shown here is derived from an EMBL/GenBank/DDBJ whole genome shotgun (WGS) entry which is preliminary data.</text>
</comment>
<gene>
    <name evidence="2" type="ORF">FOL47_002432</name>
</gene>
<sequence length="282" mass="32348">MTRLTIELQMIGLLLAPAVVKATSALQETCSTFYEQDQVITAGASWDTEHSKYVLDYIYSWNEPYGEGYQMDLFLGANDAFVSWKSELANCTTQLEKWAQEQIQKDRSARSSAKSNELAVADRSDVAKIIETQALSYRPLRRFRTEETALILRERARDDAATIKSSDFIAVVSSEVSSGTLKLAMVLHQNKYVPFRLRLSSRLPQKRKNVSLEKLRDLVRRTRTASDPVEQLILYGEAIDALEDSHDFDWEKATKILKKDRSVRIATLWFREIEIRMRVNSI</sequence>
<dbReference type="EMBL" id="JAAPAO010000167">
    <property type="protein sequence ID" value="KAF4669596.1"/>
    <property type="molecule type" value="Genomic_DNA"/>
</dbReference>
<reference evidence="2 3" key="1">
    <citation type="submission" date="2020-04" db="EMBL/GenBank/DDBJ databases">
        <title>Perkinsus chesapeaki whole genome sequence.</title>
        <authorList>
            <person name="Bogema D.R."/>
        </authorList>
    </citation>
    <scope>NUCLEOTIDE SEQUENCE [LARGE SCALE GENOMIC DNA]</scope>
    <source>
        <strain evidence="2">ATCC PRA-425</strain>
    </source>
</reference>
<protein>
    <submittedName>
        <fullName evidence="2">Uncharacterized protein</fullName>
    </submittedName>
</protein>
<evidence type="ECO:0000256" key="1">
    <source>
        <dbReference type="SAM" id="SignalP"/>
    </source>
</evidence>
<proteinExistence type="predicted"/>
<keyword evidence="1" id="KW-0732">Signal</keyword>
<feature type="chain" id="PRO_5029510808" evidence="1">
    <location>
        <begin position="23"/>
        <end position="282"/>
    </location>
</feature>
<evidence type="ECO:0000313" key="2">
    <source>
        <dbReference type="EMBL" id="KAF4669596.1"/>
    </source>
</evidence>
<feature type="signal peptide" evidence="1">
    <location>
        <begin position="1"/>
        <end position="22"/>
    </location>
</feature>
<evidence type="ECO:0000313" key="3">
    <source>
        <dbReference type="Proteomes" id="UP000591131"/>
    </source>
</evidence>